<reference evidence="9" key="1">
    <citation type="submission" date="2022-11" db="EMBL/GenBank/DDBJ databases">
        <authorList>
            <person name="Petersen C."/>
        </authorList>
    </citation>
    <scope>NUCLEOTIDE SEQUENCE</scope>
    <source>
        <strain evidence="9">IBT 30761</strain>
    </source>
</reference>
<dbReference type="GeneID" id="81360154"/>
<dbReference type="PANTHER" id="PTHR15835">
    <property type="entry name" value="NUCLEAR-INTERACTING PARTNER OF ALK"/>
    <property type="match status" value="1"/>
</dbReference>
<feature type="domain" description="NuBaID C-terminal" evidence="8">
    <location>
        <begin position="300"/>
        <end position="396"/>
    </location>
</feature>
<dbReference type="GO" id="GO:0005634">
    <property type="term" value="C:nucleus"/>
    <property type="evidence" value="ECO:0007669"/>
    <property type="project" value="UniProtKB-SubCell"/>
</dbReference>
<feature type="compositionally biased region" description="Acidic residues" evidence="6">
    <location>
        <begin position="418"/>
        <end position="428"/>
    </location>
</feature>
<feature type="region of interest" description="Disordered" evidence="6">
    <location>
        <begin position="1"/>
        <end position="41"/>
    </location>
</feature>
<dbReference type="AlphaFoldDB" id="A0A9W9K1U2"/>
<evidence type="ECO:0000256" key="6">
    <source>
        <dbReference type="SAM" id="MobiDB-lite"/>
    </source>
</evidence>
<evidence type="ECO:0000313" key="10">
    <source>
        <dbReference type="Proteomes" id="UP001149074"/>
    </source>
</evidence>
<feature type="domain" description="C3HC-type" evidence="7">
    <location>
        <begin position="92"/>
        <end position="234"/>
    </location>
</feature>
<dbReference type="GO" id="GO:0008270">
    <property type="term" value="F:zinc ion binding"/>
    <property type="evidence" value="ECO:0007669"/>
    <property type="project" value="UniProtKB-KW"/>
</dbReference>
<name>A0A9W9K1U2_9EURO</name>
<dbReference type="Proteomes" id="UP001149074">
    <property type="component" value="Unassembled WGS sequence"/>
</dbReference>
<evidence type="ECO:0000256" key="4">
    <source>
        <dbReference type="ARBA" id="ARBA00022833"/>
    </source>
</evidence>
<keyword evidence="2" id="KW-0479">Metal-binding</keyword>
<keyword evidence="5" id="KW-0539">Nucleus</keyword>
<keyword evidence="4" id="KW-0862">Zinc</keyword>
<keyword evidence="10" id="KW-1185">Reference proteome</keyword>
<evidence type="ECO:0000259" key="7">
    <source>
        <dbReference type="Pfam" id="PF07967"/>
    </source>
</evidence>
<feature type="region of interest" description="Disordered" evidence="6">
    <location>
        <begin position="258"/>
        <end position="290"/>
    </location>
</feature>
<sequence>MSYAIESKKRKFHRALESISKPATPANAPKPATATHATAKDRLPANLSIKKVRLSSNDYSDLPSVRNSMSNISGAAVRSTSASSNKRPTFAPWDRDIFLERLETFRRVDRWDSKPTPINEVQWAKRGWICTDSVRVSCVSGCGGSVVVKLPDEIDELDGYDAEKVQERKEVRERLVEEYAKMLKDGHEEKCPWRNKACDDTIQHLPLNSLGRALSGLHGRYFNLLKMKDKLPTVDKIETPKSLDLDATARILPEEWFKDSDPVANGSNEETGADAGSSQDTPESTSAPSTDTLQLVNQTALALALFGWDSVADGAAGIVSCRACFRRLGLWMYKPKENGEVTVYSSLDVSNEHMEYCPWIDRVAQSGTGRPNEKADTLRSGWEVVADAVKVKNRRRLRSGASLENIRSEASTPVPETVPDDINDDGDEETKKKADREWWARIRRIRQSLKTKSPHKSVAQK</sequence>
<dbReference type="RefSeq" id="XP_056471981.1">
    <property type="nucleotide sequence ID" value="XM_056621175.1"/>
</dbReference>
<dbReference type="InterPro" id="IPR012935">
    <property type="entry name" value="NuBaID_N"/>
</dbReference>
<feature type="compositionally biased region" description="Polar residues" evidence="6">
    <location>
        <begin position="265"/>
        <end position="290"/>
    </location>
</feature>
<accession>A0A9W9K1U2</accession>
<evidence type="ECO:0000313" key="9">
    <source>
        <dbReference type="EMBL" id="KAJ5089999.1"/>
    </source>
</evidence>
<feature type="region of interest" description="Disordered" evidence="6">
    <location>
        <begin position="402"/>
        <end position="433"/>
    </location>
</feature>
<organism evidence="9 10">
    <name type="scientific">Penicillium argentinense</name>
    <dbReference type="NCBI Taxonomy" id="1131581"/>
    <lineage>
        <taxon>Eukaryota</taxon>
        <taxon>Fungi</taxon>
        <taxon>Dikarya</taxon>
        <taxon>Ascomycota</taxon>
        <taxon>Pezizomycotina</taxon>
        <taxon>Eurotiomycetes</taxon>
        <taxon>Eurotiomycetidae</taxon>
        <taxon>Eurotiales</taxon>
        <taxon>Aspergillaceae</taxon>
        <taxon>Penicillium</taxon>
    </lineage>
</organism>
<reference evidence="9" key="2">
    <citation type="journal article" date="2023" name="IMA Fungus">
        <title>Comparative genomic study of the Penicillium genus elucidates a diverse pangenome and 15 lateral gene transfer events.</title>
        <authorList>
            <person name="Petersen C."/>
            <person name="Sorensen T."/>
            <person name="Nielsen M.R."/>
            <person name="Sondergaard T.E."/>
            <person name="Sorensen J.L."/>
            <person name="Fitzpatrick D.A."/>
            <person name="Frisvad J.C."/>
            <person name="Nielsen K.L."/>
        </authorList>
    </citation>
    <scope>NUCLEOTIDE SEQUENCE</scope>
    <source>
        <strain evidence="9">IBT 30761</strain>
    </source>
</reference>
<dbReference type="Pfam" id="PF08600">
    <property type="entry name" value="NuBaID_C"/>
    <property type="match status" value="1"/>
</dbReference>
<keyword evidence="3" id="KW-0863">Zinc-finger</keyword>
<comment type="caution">
    <text evidence="9">The sequence shown here is derived from an EMBL/GenBank/DDBJ whole genome shotgun (WGS) entry which is preliminary data.</text>
</comment>
<dbReference type="InterPro" id="IPR013909">
    <property type="entry name" value="NuBaID_C"/>
</dbReference>
<gene>
    <name evidence="9" type="ORF">N7532_008683</name>
</gene>
<dbReference type="PANTHER" id="PTHR15835:SF6">
    <property type="entry name" value="ZINC FINGER C3HC-TYPE PROTEIN 1"/>
    <property type="match status" value="1"/>
</dbReference>
<dbReference type="OrthoDB" id="2592092at2759"/>
<dbReference type="EMBL" id="JAPQKI010000009">
    <property type="protein sequence ID" value="KAJ5089999.1"/>
    <property type="molecule type" value="Genomic_DNA"/>
</dbReference>
<feature type="compositionally biased region" description="Low complexity" evidence="6">
    <location>
        <begin position="21"/>
        <end position="37"/>
    </location>
</feature>
<protein>
    <submittedName>
        <fullName evidence="9">Uncharacterized protein</fullName>
    </submittedName>
</protein>
<evidence type="ECO:0000256" key="2">
    <source>
        <dbReference type="ARBA" id="ARBA00022723"/>
    </source>
</evidence>
<proteinExistence type="predicted"/>
<evidence type="ECO:0000256" key="5">
    <source>
        <dbReference type="ARBA" id="ARBA00023242"/>
    </source>
</evidence>
<evidence type="ECO:0000256" key="3">
    <source>
        <dbReference type="ARBA" id="ARBA00022771"/>
    </source>
</evidence>
<dbReference type="Pfam" id="PF07967">
    <property type="entry name" value="zf-C3HC"/>
    <property type="match status" value="1"/>
</dbReference>
<comment type="subcellular location">
    <subcellularLocation>
        <location evidence="1">Nucleus</location>
    </subcellularLocation>
</comment>
<evidence type="ECO:0000259" key="8">
    <source>
        <dbReference type="Pfam" id="PF08600"/>
    </source>
</evidence>
<evidence type="ECO:0000256" key="1">
    <source>
        <dbReference type="ARBA" id="ARBA00004123"/>
    </source>
</evidence>